<keyword evidence="9 14" id="KW-0560">Oxidoreductase</keyword>
<dbReference type="PRINTS" id="PR00385">
    <property type="entry name" value="P450"/>
</dbReference>
<dbReference type="PANTHER" id="PTHR46300">
    <property type="entry name" value="P450, PUTATIVE (EUROFUNG)-RELATED-RELATED"/>
    <property type="match status" value="1"/>
</dbReference>
<reference evidence="15 16" key="1">
    <citation type="journal article" date="2012" name="Science">
        <title>The Paleozoic origin of enzymatic lignin decomposition reconstructed from 31 fungal genomes.</title>
        <authorList>
            <person name="Floudas D."/>
            <person name="Binder M."/>
            <person name="Riley R."/>
            <person name="Barry K."/>
            <person name="Blanchette R.A."/>
            <person name="Henrissat B."/>
            <person name="Martinez A.T."/>
            <person name="Otillar R."/>
            <person name="Spatafora J.W."/>
            <person name="Yadav J.S."/>
            <person name="Aerts A."/>
            <person name="Benoit I."/>
            <person name="Boyd A."/>
            <person name="Carlson A."/>
            <person name="Copeland A."/>
            <person name="Coutinho P.M."/>
            <person name="de Vries R.P."/>
            <person name="Ferreira P."/>
            <person name="Findley K."/>
            <person name="Foster B."/>
            <person name="Gaskell J."/>
            <person name="Glotzer D."/>
            <person name="Gorecki P."/>
            <person name="Heitman J."/>
            <person name="Hesse C."/>
            <person name="Hori C."/>
            <person name="Igarashi K."/>
            <person name="Jurgens J.A."/>
            <person name="Kallen N."/>
            <person name="Kersten P."/>
            <person name="Kohler A."/>
            <person name="Kuees U."/>
            <person name="Kumar T.K.A."/>
            <person name="Kuo A."/>
            <person name="LaButti K."/>
            <person name="Larrondo L.F."/>
            <person name="Lindquist E."/>
            <person name="Ling A."/>
            <person name="Lombard V."/>
            <person name="Lucas S."/>
            <person name="Lundell T."/>
            <person name="Martin R."/>
            <person name="McLaughlin D.J."/>
            <person name="Morgenstern I."/>
            <person name="Morin E."/>
            <person name="Murat C."/>
            <person name="Nagy L.G."/>
            <person name="Nolan M."/>
            <person name="Ohm R.A."/>
            <person name="Patyshakuliyeva A."/>
            <person name="Rokas A."/>
            <person name="Ruiz-Duenas F.J."/>
            <person name="Sabat G."/>
            <person name="Salamov A."/>
            <person name="Samejima M."/>
            <person name="Schmutz J."/>
            <person name="Slot J.C."/>
            <person name="St John F."/>
            <person name="Stenlid J."/>
            <person name="Sun H."/>
            <person name="Sun S."/>
            <person name="Syed K."/>
            <person name="Tsang A."/>
            <person name="Wiebenga A."/>
            <person name="Young D."/>
            <person name="Pisabarro A."/>
            <person name="Eastwood D.C."/>
            <person name="Martin F."/>
            <person name="Cullen D."/>
            <person name="Grigoriev I.V."/>
            <person name="Hibbett D.S."/>
        </authorList>
    </citation>
    <scope>NUCLEOTIDE SEQUENCE</scope>
    <source>
        <strain evidence="16">FP-58527</strain>
    </source>
</reference>
<keyword evidence="11 14" id="KW-0503">Monooxygenase</keyword>
<dbReference type="Proteomes" id="UP000015241">
    <property type="component" value="Unassembled WGS sequence"/>
</dbReference>
<keyword evidence="6" id="KW-0812">Transmembrane</keyword>
<comment type="subcellular location">
    <subcellularLocation>
        <location evidence="2">Membrane</location>
        <topology evidence="2">Single-pass membrane protein</topology>
    </subcellularLocation>
</comment>
<gene>
    <name evidence="15" type="ORF">FOMPIDRAFT_54955</name>
</gene>
<comment type="cofactor">
    <cofactor evidence="1 13">
        <name>heme</name>
        <dbReference type="ChEBI" id="CHEBI:30413"/>
    </cofactor>
</comment>
<evidence type="ECO:0000313" key="15">
    <source>
        <dbReference type="EMBL" id="EPT02822.1"/>
    </source>
</evidence>
<accession>S8ECY9</accession>
<evidence type="ECO:0000256" key="5">
    <source>
        <dbReference type="ARBA" id="ARBA00022617"/>
    </source>
</evidence>
<evidence type="ECO:0000256" key="12">
    <source>
        <dbReference type="ARBA" id="ARBA00023136"/>
    </source>
</evidence>
<dbReference type="AlphaFoldDB" id="S8ECY9"/>
<dbReference type="InterPro" id="IPR001128">
    <property type="entry name" value="Cyt_P450"/>
</dbReference>
<dbReference type="InParanoid" id="S8ECY9"/>
<keyword evidence="10 13" id="KW-0408">Iron</keyword>
<dbReference type="EMBL" id="KE504133">
    <property type="protein sequence ID" value="EPT02822.1"/>
    <property type="molecule type" value="Genomic_DNA"/>
</dbReference>
<evidence type="ECO:0000256" key="6">
    <source>
        <dbReference type="ARBA" id="ARBA00022692"/>
    </source>
</evidence>
<evidence type="ECO:0000256" key="14">
    <source>
        <dbReference type="RuleBase" id="RU000461"/>
    </source>
</evidence>
<dbReference type="HOGENOM" id="CLU_001570_2_3_1"/>
<evidence type="ECO:0000256" key="9">
    <source>
        <dbReference type="ARBA" id="ARBA00023002"/>
    </source>
</evidence>
<organism evidence="15 16">
    <name type="scientific">Fomitopsis schrenkii</name>
    <name type="common">Brown rot fungus</name>
    <dbReference type="NCBI Taxonomy" id="2126942"/>
    <lineage>
        <taxon>Eukaryota</taxon>
        <taxon>Fungi</taxon>
        <taxon>Dikarya</taxon>
        <taxon>Basidiomycota</taxon>
        <taxon>Agaricomycotina</taxon>
        <taxon>Agaricomycetes</taxon>
        <taxon>Polyporales</taxon>
        <taxon>Fomitopsis</taxon>
    </lineage>
</organism>
<evidence type="ECO:0000256" key="4">
    <source>
        <dbReference type="ARBA" id="ARBA00010617"/>
    </source>
</evidence>
<keyword evidence="16" id="KW-1185">Reference proteome</keyword>
<dbReference type="PROSITE" id="PS00086">
    <property type="entry name" value="CYTOCHROME_P450"/>
    <property type="match status" value="1"/>
</dbReference>
<dbReference type="GO" id="GO:0004497">
    <property type="term" value="F:monooxygenase activity"/>
    <property type="evidence" value="ECO:0007669"/>
    <property type="project" value="UniProtKB-KW"/>
</dbReference>
<comment type="pathway">
    <text evidence="3">Secondary metabolite biosynthesis.</text>
</comment>
<dbReference type="GO" id="GO:0016020">
    <property type="term" value="C:membrane"/>
    <property type="evidence" value="ECO:0007669"/>
    <property type="project" value="UniProtKB-SubCell"/>
</dbReference>
<dbReference type="InterPro" id="IPR002401">
    <property type="entry name" value="Cyt_P450_E_grp-I"/>
</dbReference>
<evidence type="ECO:0000256" key="3">
    <source>
        <dbReference type="ARBA" id="ARBA00005179"/>
    </source>
</evidence>
<dbReference type="SUPFAM" id="SSF48264">
    <property type="entry name" value="Cytochrome P450"/>
    <property type="match status" value="1"/>
</dbReference>
<keyword evidence="8" id="KW-1133">Transmembrane helix</keyword>
<dbReference type="Gene3D" id="1.10.630.10">
    <property type="entry name" value="Cytochrome P450"/>
    <property type="match status" value="1"/>
</dbReference>
<dbReference type="STRING" id="743788.S8ECY9"/>
<evidence type="ECO:0008006" key="17">
    <source>
        <dbReference type="Google" id="ProtNLM"/>
    </source>
</evidence>
<dbReference type="GO" id="GO:0005506">
    <property type="term" value="F:iron ion binding"/>
    <property type="evidence" value="ECO:0007669"/>
    <property type="project" value="InterPro"/>
</dbReference>
<keyword evidence="7 13" id="KW-0479">Metal-binding</keyword>
<dbReference type="PANTHER" id="PTHR46300:SF7">
    <property type="entry name" value="P450, PUTATIVE (EUROFUNG)-RELATED"/>
    <property type="match status" value="1"/>
</dbReference>
<keyword evidence="12" id="KW-0472">Membrane</keyword>
<sequence length="509" mass="56838">MASSIPLEQLIAIAVVVLLVYRFIKTRRRLPYPPGPRGWPIVGNIFDIPTEYQWKTFAQWGEKYGPIMSVSILGQRMVIINSAQVAVELLDRKSSIYSDRPHMVMIGEMVGWTRIVSLHNYGPRFRETRRLLSQMLGSREKVAHLAPLLEAEEHRFLLRVMRDPGSLVAQVRKAAGSIILMLAYGYEVQDDEDPYVAIVEKAMSEVSRAAKPAAFLVDFFPILKYVPTWFPGARWKRQALLLRSDLEAVCDIPFEFTKQQMNLGQATNNFVAINIEGETNNGRESILKDAAASMYAAGADTTVSAICSFVIAMMCSPDAQAKAQAEIDRVVGSERLPSLSDREQLPYVRALTWEVLRWQPIAPLGVPHRLTQDDVHNGYFIPKGTTVITNIWGMLRDPARYPEPDSFNPDRFLPLNGAEPEYDPRHIVFGFGRRVCPGSQLAETSLFIICALTLAVFRISKPIIDGRVVEPSLEYTTGTISHPLPFACSITPRSPKAAALAHSVQGSSL</sequence>
<dbReference type="PRINTS" id="PR00463">
    <property type="entry name" value="EP450I"/>
</dbReference>
<dbReference type="InterPro" id="IPR017972">
    <property type="entry name" value="Cyt_P450_CS"/>
</dbReference>
<protein>
    <recommendedName>
        <fullName evidence="17">Cytochrome P450</fullName>
    </recommendedName>
</protein>
<dbReference type="GO" id="GO:0020037">
    <property type="term" value="F:heme binding"/>
    <property type="evidence" value="ECO:0007669"/>
    <property type="project" value="InterPro"/>
</dbReference>
<name>S8ECY9_FOMSC</name>
<dbReference type="OrthoDB" id="2789670at2759"/>
<evidence type="ECO:0000256" key="1">
    <source>
        <dbReference type="ARBA" id="ARBA00001971"/>
    </source>
</evidence>
<dbReference type="eggNOG" id="KOG0156">
    <property type="taxonomic scope" value="Eukaryota"/>
</dbReference>
<dbReference type="Pfam" id="PF00067">
    <property type="entry name" value="p450"/>
    <property type="match status" value="1"/>
</dbReference>
<evidence type="ECO:0000256" key="10">
    <source>
        <dbReference type="ARBA" id="ARBA00023004"/>
    </source>
</evidence>
<keyword evidence="5 13" id="KW-0349">Heme</keyword>
<dbReference type="InterPro" id="IPR050364">
    <property type="entry name" value="Cytochrome_P450_fung"/>
</dbReference>
<evidence type="ECO:0000256" key="13">
    <source>
        <dbReference type="PIRSR" id="PIRSR602401-1"/>
    </source>
</evidence>
<evidence type="ECO:0000256" key="8">
    <source>
        <dbReference type="ARBA" id="ARBA00022989"/>
    </source>
</evidence>
<evidence type="ECO:0000256" key="2">
    <source>
        <dbReference type="ARBA" id="ARBA00004167"/>
    </source>
</evidence>
<proteinExistence type="inferred from homology"/>
<dbReference type="CDD" id="cd11065">
    <property type="entry name" value="CYP64-like"/>
    <property type="match status" value="1"/>
</dbReference>
<evidence type="ECO:0000256" key="11">
    <source>
        <dbReference type="ARBA" id="ARBA00023033"/>
    </source>
</evidence>
<feature type="binding site" description="axial binding residue" evidence="13">
    <location>
        <position position="436"/>
    </location>
    <ligand>
        <name>heme</name>
        <dbReference type="ChEBI" id="CHEBI:30413"/>
    </ligand>
    <ligandPart>
        <name>Fe</name>
        <dbReference type="ChEBI" id="CHEBI:18248"/>
    </ligandPart>
</feature>
<evidence type="ECO:0000313" key="16">
    <source>
        <dbReference type="Proteomes" id="UP000015241"/>
    </source>
</evidence>
<dbReference type="InterPro" id="IPR036396">
    <property type="entry name" value="Cyt_P450_sf"/>
</dbReference>
<comment type="similarity">
    <text evidence="4 14">Belongs to the cytochrome P450 family.</text>
</comment>
<dbReference type="GO" id="GO:0016705">
    <property type="term" value="F:oxidoreductase activity, acting on paired donors, with incorporation or reduction of molecular oxygen"/>
    <property type="evidence" value="ECO:0007669"/>
    <property type="project" value="InterPro"/>
</dbReference>
<evidence type="ECO:0000256" key="7">
    <source>
        <dbReference type="ARBA" id="ARBA00022723"/>
    </source>
</evidence>